<dbReference type="AlphaFoldDB" id="A0A4R1QR71"/>
<proteinExistence type="predicted"/>
<reference evidence="2 3" key="1">
    <citation type="submission" date="2019-03" db="EMBL/GenBank/DDBJ databases">
        <title>Genomic Encyclopedia of Type Strains, Phase IV (KMG-IV): sequencing the most valuable type-strain genomes for metagenomic binning, comparative biology and taxonomic classification.</title>
        <authorList>
            <person name="Goeker M."/>
        </authorList>
    </citation>
    <scope>NUCLEOTIDE SEQUENCE [LARGE SCALE GENOMIC DNA]</scope>
    <source>
        <strain evidence="2 3">DSM 100451</strain>
    </source>
</reference>
<evidence type="ECO:0000256" key="1">
    <source>
        <dbReference type="SAM" id="Phobius"/>
    </source>
</evidence>
<sequence>MCIAPIQCQKSGKFLTGDSATEQRHGLILQMNIVTPDILYEKWTSIFKIYNISDLAGANFFWIGGRSGMIGVSRGFYVRGVLHFLLAKPLCILVLFIRGEVAVLLHELSQPLCHLIPAEMAFQSLFTVLPLDFKSFAVIGKPTVDAIGKVPGTPADSIFFFQPCGRIFYGRGDWLRKMLLNSHFPMFKAAAIAHGPEDFGIGYLACAEIFRRSRERRKAGGHFCLFHEEGLLFCIGKPQILYDFLGNISSPGAFGHRKSGG</sequence>
<dbReference type="EMBL" id="SLUM01000013">
    <property type="protein sequence ID" value="TCL56346.1"/>
    <property type="molecule type" value="Genomic_DNA"/>
</dbReference>
<feature type="transmembrane region" description="Helical" evidence="1">
    <location>
        <begin position="76"/>
        <end position="97"/>
    </location>
</feature>
<gene>
    <name evidence="2" type="ORF">EDD77_1134</name>
</gene>
<evidence type="ECO:0000313" key="2">
    <source>
        <dbReference type="EMBL" id="TCL56346.1"/>
    </source>
</evidence>
<keyword evidence="1" id="KW-0472">Membrane</keyword>
<organism evidence="2 3">
    <name type="scientific">Allofournierella massiliensis</name>
    <dbReference type="NCBI Taxonomy" id="1650663"/>
    <lineage>
        <taxon>Bacteria</taxon>
        <taxon>Bacillati</taxon>
        <taxon>Bacillota</taxon>
        <taxon>Clostridia</taxon>
        <taxon>Eubacteriales</taxon>
        <taxon>Oscillospiraceae</taxon>
        <taxon>Allofournierella</taxon>
    </lineage>
</organism>
<keyword evidence="1" id="KW-1133">Transmembrane helix</keyword>
<dbReference type="Proteomes" id="UP000295184">
    <property type="component" value="Unassembled WGS sequence"/>
</dbReference>
<protein>
    <submittedName>
        <fullName evidence="2">Uncharacterized protein</fullName>
    </submittedName>
</protein>
<comment type="caution">
    <text evidence="2">The sequence shown here is derived from an EMBL/GenBank/DDBJ whole genome shotgun (WGS) entry which is preliminary data.</text>
</comment>
<evidence type="ECO:0000313" key="3">
    <source>
        <dbReference type="Proteomes" id="UP000295184"/>
    </source>
</evidence>
<keyword evidence="1" id="KW-0812">Transmembrane</keyword>
<accession>A0A4R1QR71</accession>
<name>A0A4R1QR71_9FIRM</name>